<protein>
    <submittedName>
        <fullName evidence="1">Uncharacterized protein</fullName>
    </submittedName>
</protein>
<organism evidence="1 2">
    <name type="scientific">Stachybotrys elegans</name>
    <dbReference type="NCBI Taxonomy" id="80388"/>
    <lineage>
        <taxon>Eukaryota</taxon>
        <taxon>Fungi</taxon>
        <taxon>Dikarya</taxon>
        <taxon>Ascomycota</taxon>
        <taxon>Pezizomycotina</taxon>
        <taxon>Sordariomycetes</taxon>
        <taxon>Hypocreomycetidae</taxon>
        <taxon>Hypocreales</taxon>
        <taxon>Stachybotryaceae</taxon>
        <taxon>Stachybotrys</taxon>
    </lineage>
</organism>
<keyword evidence="2" id="KW-1185">Reference proteome</keyword>
<evidence type="ECO:0000313" key="1">
    <source>
        <dbReference type="EMBL" id="KAH7316896.1"/>
    </source>
</evidence>
<reference evidence="1" key="1">
    <citation type="journal article" date="2021" name="Nat. Commun.">
        <title>Genetic determinants of endophytism in the Arabidopsis root mycobiome.</title>
        <authorList>
            <person name="Mesny F."/>
            <person name="Miyauchi S."/>
            <person name="Thiergart T."/>
            <person name="Pickel B."/>
            <person name="Atanasova L."/>
            <person name="Karlsson M."/>
            <person name="Huettel B."/>
            <person name="Barry K.W."/>
            <person name="Haridas S."/>
            <person name="Chen C."/>
            <person name="Bauer D."/>
            <person name="Andreopoulos W."/>
            <person name="Pangilinan J."/>
            <person name="LaButti K."/>
            <person name="Riley R."/>
            <person name="Lipzen A."/>
            <person name="Clum A."/>
            <person name="Drula E."/>
            <person name="Henrissat B."/>
            <person name="Kohler A."/>
            <person name="Grigoriev I.V."/>
            <person name="Martin F.M."/>
            <person name="Hacquard S."/>
        </authorList>
    </citation>
    <scope>NUCLEOTIDE SEQUENCE</scope>
    <source>
        <strain evidence="1">MPI-CAGE-CH-0235</strain>
    </source>
</reference>
<name>A0A8K0SMQ3_9HYPO</name>
<dbReference type="EMBL" id="JAGPNK010000008">
    <property type="protein sequence ID" value="KAH7316896.1"/>
    <property type="molecule type" value="Genomic_DNA"/>
</dbReference>
<sequence length="204" mass="23493">MSSSQDTPSASAGRPMDARGAKTGYAGLILVESQSMSVFENFRLNPDTELDDKTFDAVALLQKTLLEEHQDYFASSRHSDASSSIKELVNKYGLHQRVWRHGIKDYLEFLRLNLPKSKTYMETFIPAAMLAVDSFSHLTPKEQKFEHFWDDCLRDIRRYRLPLQNGTAKESGWLAEDLTIRDDNDNVVPTEENKEWRRKLNASF</sequence>
<evidence type="ECO:0000313" key="2">
    <source>
        <dbReference type="Proteomes" id="UP000813444"/>
    </source>
</evidence>
<accession>A0A8K0SMQ3</accession>
<comment type="caution">
    <text evidence="1">The sequence shown here is derived from an EMBL/GenBank/DDBJ whole genome shotgun (WGS) entry which is preliminary data.</text>
</comment>
<gene>
    <name evidence="1" type="ORF">B0I35DRAFT_410033</name>
</gene>
<dbReference type="OrthoDB" id="10659835at2759"/>
<proteinExistence type="predicted"/>
<dbReference type="Proteomes" id="UP000813444">
    <property type="component" value="Unassembled WGS sequence"/>
</dbReference>
<dbReference type="AlphaFoldDB" id="A0A8K0SMQ3"/>